<reference evidence="2" key="1">
    <citation type="submission" date="2016-11" db="EMBL/GenBank/DDBJ databases">
        <authorList>
            <person name="Jaros S."/>
            <person name="Januszkiewicz K."/>
            <person name="Wedrychowicz H."/>
        </authorList>
    </citation>
    <scope>NUCLEOTIDE SEQUENCE [LARGE SCALE GENOMIC DNA]</scope>
    <source>
        <strain evidence="2">DSM 10349</strain>
    </source>
</reference>
<protein>
    <submittedName>
        <fullName evidence="2">Uncharacterized protein</fullName>
    </submittedName>
</protein>
<dbReference type="Proteomes" id="UP000183997">
    <property type="component" value="Unassembled WGS sequence"/>
</dbReference>
<dbReference type="RefSeq" id="WP_175549027.1">
    <property type="nucleotide sequence ID" value="NZ_FRAR01000021.1"/>
</dbReference>
<dbReference type="EMBL" id="FRAR01000029">
    <property type="protein sequence ID" value="SHK90402.1"/>
    <property type="molecule type" value="Genomic_DNA"/>
</dbReference>
<evidence type="ECO:0000313" key="3">
    <source>
        <dbReference type="EMBL" id="SHL00228.1"/>
    </source>
</evidence>
<evidence type="ECO:0000313" key="4">
    <source>
        <dbReference type="Proteomes" id="UP000183997"/>
    </source>
</evidence>
<dbReference type="EMBL" id="FRAR01000021">
    <property type="protein sequence ID" value="SHK70287.1"/>
    <property type="molecule type" value="Genomic_DNA"/>
</dbReference>
<gene>
    <name evidence="1" type="ORF">SAMN02745123_02814</name>
    <name evidence="2" type="ORF">SAMN02745123_03535</name>
    <name evidence="3" type="ORF">SAMN02745123_03875</name>
</gene>
<dbReference type="AlphaFoldDB" id="A0A1M6W9E7"/>
<dbReference type="EMBL" id="FRAR01000038">
    <property type="protein sequence ID" value="SHL00228.1"/>
    <property type="molecule type" value="Genomic_DNA"/>
</dbReference>
<sequence>MEVAKKAKPGQQLSPHFTEGELACRCCGRLLIQGELVSRLEILHLPVGKPVLVNSATAAPPPMSADL</sequence>
<name>A0A1M6W9E7_9FIRM</name>
<organism evidence="2 4">
    <name type="scientific">Desulforamulus aeronauticus DSM 10349</name>
    <dbReference type="NCBI Taxonomy" id="1121421"/>
    <lineage>
        <taxon>Bacteria</taxon>
        <taxon>Bacillati</taxon>
        <taxon>Bacillota</taxon>
        <taxon>Clostridia</taxon>
        <taxon>Eubacteriales</taxon>
        <taxon>Peptococcaceae</taxon>
        <taxon>Desulforamulus</taxon>
    </lineage>
</organism>
<proteinExistence type="predicted"/>
<reference evidence="4" key="2">
    <citation type="submission" date="2016-11" db="EMBL/GenBank/DDBJ databases">
        <authorList>
            <person name="Varghese N."/>
            <person name="Submissions S."/>
        </authorList>
    </citation>
    <scope>NUCLEOTIDE SEQUENCE [LARGE SCALE GENOMIC DNA]</scope>
    <source>
        <strain evidence="4">DSM 10349</strain>
    </source>
</reference>
<evidence type="ECO:0000313" key="2">
    <source>
        <dbReference type="EMBL" id="SHK90402.1"/>
    </source>
</evidence>
<accession>A0A1M6W9E7</accession>
<evidence type="ECO:0000313" key="1">
    <source>
        <dbReference type="EMBL" id="SHK70287.1"/>
    </source>
</evidence>
<keyword evidence="4" id="KW-1185">Reference proteome</keyword>